<accession>H2XVF4</accession>
<evidence type="ECO:0000256" key="4">
    <source>
        <dbReference type="ARBA" id="ARBA00023125"/>
    </source>
</evidence>
<dbReference type="AlphaFoldDB" id="H2XVF4"/>
<dbReference type="GO" id="GO:0003690">
    <property type="term" value="F:double-stranded DNA binding"/>
    <property type="evidence" value="ECO:0000318"/>
    <property type="project" value="GO_Central"/>
</dbReference>
<protein>
    <recommendedName>
        <fullName evidence="8">H15 domain-containing protein</fullName>
    </recommendedName>
</protein>
<dbReference type="SMART" id="SM00526">
    <property type="entry name" value="H15"/>
    <property type="match status" value="1"/>
</dbReference>
<name>H2XVF4_CIOIN</name>
<dbReference type="STRING" id="7719.ENSCINP00000033638"/>
<dbReference type="PROSITE" id="PS51504">
    <property type="entry name" value="H15"/>
    <property type="match status" value="1"/>
</dbReference>
<evidence type="ECO:0000256" key="3">
    <source>
        <dbReference type="ARBA" id="ARBA00022454"/>
    </source>
</evidence>
<dbReference type="Ensembl" id="ENSCINT00000036249.1">
    <property type="protein sequence ID" value="ENSCINP00000033638.1"/>
    <property type="gene ID" value="ENSCING00000021665.1"/>
</dbReference>
<reference evidence="9" key="3">
    <citation type="submission" date="2025-09" db="UniProtKB">
        <authorList>
            <consortium name="Ensembl"/>
        </authorList>
    </citation>
    <scope>IDENTIFICATION</scope>
</reference>
<dbReference type="PANTHER" id="PTHR11467">
    <property type="entry name" value="HISTONE H1"/>
    <property type="match status" value="1"/>
</dbReference>
<evidence type="ECO:0000256" key="6">
    <source>
        <dbReference type="RuleBase" id="RU003894"/>
    </source>
</evidence>
<feature type="compositionally biased region" description="Basic residues" evidence="7">
    <location>
        <begin position="1"/>
        <end position="12"/>
    </location>
</feature>
<dbReference type="Proteomes" id="UP000008144">
    <property type="component" value="Unassembled WGS sequence"/>
</dbReference>
<proteinExistence type="inferred from homology"/>
<dbReference type="InParanoid" id="H2XVF4"/>
<dbReference type="CDD" id="cd00073">
    <property type="entry name" value="H15"/>
    <property type="match status" value="1"/>
</dbReference>
<dbReference type="GO" id="GO:0006334">
    <property type="term" value="P:nucleosome assembly"/>
    <property type="evidence" value="ECO:0007669"/>
    <property type="project" value="InterPro"/>
</dbReference>
<dbReference type="PRINTS" id="PR00624">
    <property type="entry name" value="HISTONEH5"/>
</dbReference>
<dbReference type="HOGENOM" id="CLU_052897_1_1_1"/>
<keyword evidence="3 6" id="KW-0158">Chromosome</keyword>
<dbReference type="InterPro" id="IPR036388">
    <property type="entry name" value="WH-like_DNA-bd_sf"/>
</dbReference>
<reference evidence="9" key="2">
    <citation type="submission" date="2025-08" db="UniProtKB">
        <authorList>
            <consortium name="Ensembl"/>
        </authorList>
    </citation>
    <scope>IDENTIFICATION</scope>
</reference>
<dbReference type="FunFam" id="1.10.10.10:FF:001468">
    <property type="entry name" value="histone H1-delta-like"/>
    <property type="match status" value="1"/>
</dbReference>
<evidence type="ECO:0000256" key="7">
    <source>
        <dbReference type="SAM" id="MobiDB-lite"/>
    </source>
</evidence>
<dbReference type="InterPro" id="IPR005819">
    <property type="entry name" value="H1/H5"/>
</dbReference>
<dbReference type="GO" id="GO:0030261">
    <property type="term" value="P:chromosome condensation"/>
    <property type="evidence" value="ECO:0000318"/>
    <property type="project" value="GO_Central"/>
</dbReference>
<dbReference type="GO" id="GO:0000786">
    <property type="term" value="C:nucleosome"/>
    <property type="evidence" value="ECO:0007669"/>
    <property type="project" value="InterPro"/>
</dbReference>
<feature type="compositionally biased region" description="Basic residues" evidence="7">
    <location>
        <begin position="103"/>
        <end position="168"/>
    </location>
</feature>
<keyword evidence="5 6" id="KW-0539">Nucleus</keyword>
<sequence length="168" mass="18530">PSSAVAKKKKSATKTTTSATKVHPKYSDMIVSAVKTLRRPKGSSRQAITKYVQSNYDVGTGAAKHISRNLKSMVDKDELVLASGVGAAGRFRINKSALAGKARTTKQRKSPKKKKKPITKKNKRKTTAKKPRSPVKKRSAKKSPKKKLVKKNKKTVKKAVKKPLKKRK</sequence>
<dbReference type="PANTHER" id="PTHR11467:SF36">
    <property type="entry name" value="HISTONE 24-RELATED"/>
    <property type="match status" value="1"/>
</dbReference>
<keyword evidence="10" id="KW-1185">Reference proteome</keyword>
<reference evidence="10" key="1">
    <citation type="journal article" date="2002" name="Science">
        <title>The draft genome of Ciona intestinalis: insights into chordate and vertebrate origins.</title>
        <authorList>
            <person name="Dehal P."/>
            <person name="Satou Y."/>
            <person name="Campbell R.K."/>
            <person name="Chapman J."/>
            <person name="Degnan B."/>
            <person name="De Tomaso A."/>
            <person name="Davidson B."/>
            <person name="Di Gregorio A."/>
            <person name="Gelpke M."/>
            <person name="Goodstein D.M."/>
            <person name="Harafuji N."/>
            <person name="Hastings K.E."/>
            <person name="Ho I."/>
            <person name="Hotta K."/>
            <person name="Huang W."/>
            <person name="Kawashima T."/>
            <person name="Lemaire P."/>
            <person name="Martinez D."/>
            <person name="Meinertzhagen I.A."/>
            <person name="Necula S."/>
            <person name="Nonaka M."/>
            <person name="Putnam N."/>
            <person name="Rash S."/>
            <person name="Saiga H."/>
            <person name="Satake M."/>
            <person name="Terry A."/>
            <person name="Yamada L."/>
            <person name="Wang H.G."/>
            <person name="Awazu S."/>
            <person name="Azumi K."/>
            <person name="Boore J."/>
            <person name="Branno M."/>
            <person name="Chin-Bow S."/>
            <person name="DeSantis R."/>
            <person name="Doyle S."/>
            <person name="Francino P."/>
            <person name="Keys D.N."/>
            <person name="Haga S."/>
            <person name="Hayashi H."/>
            <person name="Hino K."/>
            <person name="Imai K.S."/>
            <person name="Inaba K."/>
            <person name="Kano S."/>
            <person name="Kobayashi K."/>
            <person name="Kobayashi M."/>
            <person name="Lee B.I."/>
            <person name="Makabe K.W."/>
            <person name="Manohar C."/>
            <person name="Matassi G."/>
            <person name="Medina M."/>
            <person name="Mochizuki Y."/>
            <person name="Mount S."/>
            <person name="Morishita T."/>
            <person name="Miura S."/>
            <person name="Nakayama A."/>
            <person name="Nishizaka S."/>
            <person name="Nomoto H."/>
            <person name="Ohta F."/>
            <person name="Oishi K."/>
            <person name="Rigoutsos I."/>
            <person name="Sano M."/>
            <person name="Sasaki A."/>
            <person name="Sasakura Y."/>
            <person name="Shoguchi E."/>
            <person name="Shin-i T."/>
            <person name="Spagnuolo A."/>
            <person name="Stainier D."/>
            <person name="Suzuki M.M."/>
            <person name="Tassy O."/>
            <person name="Takatori N."/>
            <person name="Tokuoka M."/>
            <person name="Yagi K."/>
            <person name="Yoshizaki F."/>
            <person name="Wada S."/>
            <person name="Zhang C."/>
            <person name="Hyatt P.D."/>
            <person name="Larimer F."/>
            <person name="Detter C."/>
            <person name="Doggett N."/>
            <person name="Glavina T."/>
            <person name="Hawkins T."/>
            <person name="Richardson P."/>
            <person name="Lucas S."/>
            <person name="Kohara Y."/>
            <person name="Levine M."/>
            <person name="Satoh N."/>
            <person name="Rokhsar D.S."/>
        </authorList>
    </citation>
    <scope>NUCLEOTIDE SEQUENCE [LARGE SCALE GENOMIC DNA]</scope>
</reference>
<evidence type="ECO:0000313" key="9">
    <source>
        <dbReference type="Ensembl" id="ENSCINP00000033638.1"/>
    </source>
</evidence>
<evidence type="ECO:0000256" key="2">
    <source>
        <dbReference type="ARBA" id="ARBA00004286"/>
    </source>
</evidence>
<feature type="region of interest" description="Disordered" evidence="7">
    <location>
        <begin position="1"/>
        <end position="20"/>
    </location>
</feature>
<dbReference type="GO" id="GO:0005634">
    <property type="term" value="C:nucleus"/>
    <property type="evidence" value="ECO:0000318"/>
    <property type="project" value="GO_Central"/>
</dbReference>
<dbReference type="GO" id="GO:0030527">
    <property type="term" value="F:structural constituent of chromatin"/>
    <property type="evidence" value="ECO:0007669"/>
    <property type="project" value="InterPro"/>
</dbReference>
<comment type="similarity">
    <text evidence="6">Belongs to the histone H1/H5 family.</text>
</comment>
<dbReference type="GO" id="GO:0045910">
    <property type="term" value="P:negative regulation of DNA recombination"/>
    <property type="evidence" value="ECO:0000318"/>
    <property type="project" value="GO_Central"/>
</dbReference>
<feature type="region of interest" description="Disordered" evidence="7">
    <location>
        <begin position="96"/>
        <end position="168"/>
    </location>
</feature>
<comment type="subcellular location">
    <subcellularLocation>
        <location evidence="2">Chromosome</location>
    </subcellularLocation>
    <subcellularLocation>
        <location evidence="1 6">Nucleus</location>
    </subcellularLocation>
</comment>
<evidence type="ECO:0000259" key="8">
    <source>
        <dbReference type="PROSITE" id="PS51504"/>
    </source>
</evidence>
<dbReference type="InterPro" id="IPR005818">
    <property type="entry name" value="Histone_H1/H5_H15"/>
</dbReference>
<dbReference type="Gene3D" id="1.10.10.10">
    <property type="entry name" value="Winged helix-like DNA-binding domain superfamily/Winged helix DNA-binding domain"/>
    <property type="match status" value="1"/>
</dbReference>
<evidence type="ECO:0000256" key="1">
    <source>
        <dbReference type="ARBA" id="ARBA00004123"/>
    </source>
</evidence>
<dbReference type="OMA" id="YSEMIIA"/>
<organism evidence="9 10">
    <name type="scientific">Ciona intestinalis</name>
    <name type="common">Transparent sea squirt</name>
    <name type="synonym">Ascidia intestinalis</name>
    <dbReference type="NCBI Taxonomy" id="7719"/>
    <lineage>
        <taxon>Eukaryota</taxon>
        <taxon>Metazoa</taxon>
        <taxon>Chordata</taxon>
        <taxon>Tunicata</taxon>
        <taxon>Ascidiacea</taxon>
        <taxon>Phlebobranchia</taxon>
        <taxon>Cionidae</taxon>
        <taxon>Ciona</taxon>
    </lineage>
</organism>
<dbReference type="SUPFAM" id="SSF46785">
    <property type="entry name" value="Winged helix' DNA-binding domain"/>
    <property type="match status" value="1"/>
</dbReference>
<dbReference type="GO" id="GO:0031492">
    <property type="term" value="F:nucleosomal DNA binding"/>
    <property type="evidence" value="ECO:0000318"/>
    <property type="project" value="GO_Central"/>
</dbReference>
<keyword evidence="4 6" id="KW-0238">DNA-binding</keyword>
<dbReference type="InterPro" id="IPR036390">
    <property type="entry name" value="WH_DNA-bd_sf"/>
</dbReference>
<feature type="domain" description="H15" evidence="8">
    <location>
        <begin position="22"/>
        <end position="95"/>
    </location>
</feature>
<evidence type="ECO:0000256" key="5">
    <source>
        <dbReference type="ARBA" id="ARBA00023242"/>
    </source>
</evidence>
<dbReference type="Pfam" id="PF00538">
    <property type="entry name" value="Linker_histone"/>
    <property type="match status" value="1"/>
</dbReference>
<evidence type="ECO:0000313" key="10">
    <source>
        <dbReference type="Proteomes" id="UP000008144"/>
    </source>
</evidence>